<dbReference type="GO" id="GO:0047614">
    <property type="term" value="F:aconitate delta-isomerase activity"/>
    <property type="evidence" value="ECO:0007669"/>
    <property type="project" value="UniProtKB-EC"/>
</dbReference>
<reference evidence="1 3" key="1">
    <citation type="journal article" date="2019" name="Emerg. Microbes Infect.">
        <title>Comprehensive subspecies identification of 175 nontuberculous mycobacteria species based on 7547 genomic profiles.</title>
        <authorList>
            <person name="Matsumoto Y."/>
            <person name="Kinjo T."/>
            <person name="Motooka D."/>
            <person name="Nabeya D."/>
            <person name="Jung N."/>
            <person name="Uechi K."/>
            <person name="Horii T."/>
            <person name="Iida T."/>
            <person name="Fujita J."/>
            <person name="Nakamura S."/>
        </authorList>
    </citation>
    <scope>NUCLEOTIDE SEQUENCE [LARGE SCALE GENOMIC DNA]</scope>
    <source>
        <strain evidence="1 3">JCM 12375</strain>
    </source>
</reference>
<dbReference type="AlphaFoldDB" id="A0AAI8TVH3"/>
<dbReference type="SUPFAM" id="SSF53850">
    <property type="entry name" value="Periplasmic binding protein-like II"/>
    <property type="match status" value="1"/>
</dbReference>
<evidence type="ECO:0000313" key="2">
    <source>
        <dbReference type="EMBL" id="BDY29300.1"/>
    </source>
</evidence>
<keyword evidence="3" id="KW-1185">Reference proteome</keyword>
<organism evidence="2 4">
    <name type="scientific">Mycolicibacterium mageritense</name>
    <name type="common">Mycobacterium mageritense</name>
    <dbReference type="NCBI Taxonomy" id="53462"/>
    <lineage>
        <taxon>Bacteria</taxon>
        <taxon>Bacillati</taxon>
        <taxon>Actinomycetota</taxon>
        <taxon>Actinomycetes</taxon>
        <taxon>Mycobacteriales</taxon>
        <taxon>Mycobacteriaceae</taxon>
        <taxon>Mycolicibacterium</taxon>
    </lineage>
</organism>
<gene>
    <name evidence="2" type="primary">ais</name>
    <name evidence="2" type="ORF">hbim_03238</name>
    <name evidence="1" type="ORF">MMAGJ_36010</name>
</gene>
<evidence type="ECO:0000313" key="1">
    <source>
        <dbReference type="EMBL" id="BBX34319.1"/>
    </source>
</evidence>
<reference evidence="1" key="2">
    <citation type="submission" date="2020-02" db="EMBL/GenBank/DDBJ databases">
        <authorList>
            <person name="Matsumoto Y."/>
            <person name="Motooka D."/>
            <person name="Nakamura S."/>
        </authorList>
    </citation>
    <scope>NUCLEOTIDE SEQUENCE</scope>
    <source>
        <strain evidence="1">JCM 12375</strain>
    </source>
</reference>
<dbReference type="EC" id="5.3.3.7" evidence="2"/>
<dbReference type="EMBL" id="AP022567">
    <property type="protein sequence ID" value="BBX34319.1"/>
    <property type="molecule type" value="Genomic_DNA"/>
</dbReference>
<name>A0AAI8TVH3_MYCME</name>
<dbReference type="RefSeq" id="WP_036429884.1">
    <property type="nucleotide sequence ID" value="NZ_AP022567.1"/>
</dbReference>
<evidence type="ECO:0000313" key="4">
    <source>
        <dbReference type="Proteomes" id="UP001241092"/>
    </source>
</evidence>
<dbReference type="InterPro" id="IPR050682">
    <property type="entry name" value="ModA/WtpA"/>
</dbReference>
<dbReference type="Gene3D" id="3.40.190.10">
    <property type="entry name" value="Periplasmic binding protein-like II"/>
    <property type="match status" value="2"/>
</dbReference>
<dbReference type="PANTHER" id="PTHR30632:SF11">
    <property type="entry name" value="BLR4797 PROTEIN"/>
    <property type="match status" value="1"/>
</dbReference>
<reference evidence="2" key="3">
    <citation type="submission" date="2023-03" db="EMBL/GenBank/DDBJ databases">
        <title>Draft genome sequence of a Mycolicibacterium mageritense strain H4_3_1 isolated from a hybrid biological-inorganic system reactor.</title>
        <authorList>
            <person name="Feng X."/>
            <person name="Kazama D."/>
            <person name="Sato K."/>
            <person name="Kobayashi H."/>
        </authorList>
    </citation>
    <scope>NUCLEOTIDE SEQUENCE</scope>
    <source>
        <strain evidence="2">H4_3_1</strain>
    </source>
</reference>
<dbReference type="GO" id="GO:0015689">
    <property type="term" value="P:molybdate ion transport"/>
    <property type="evidence" value="ECO:0007669"/>
    <property type="project" value="TreeGrafter"/>
</dbReference>
<protein>
    <submittedName>
        <fullName evidence="2">Aconitate isomerase</fullName>
        <ecNumber evidence="2">5.3.3.7</ecNumber>
    </submittedName>
    <submittedName>
        <fullName evidence="1">Molybdate ABC transporter substrate-binding protein</fullName>
    </submittedName>
</protein>
<dbReference type="PANTHER" id="PTHR30632">
    <property type="entry name" value="MOLYBDATE-BINDING PERIPLASMIC PROTEIN"/>
    <property type="match status" value="1"/>
</dbReference>
<dbReference type="Proteomes" id="UP000465622">
    <property type="component" value="Chromosome"/>
</dbReference>
<keyword evidence="2" id="KW-0413">Isomerase</keyword>
<dbReference type="Proteomes" id="UP001241092">
    <property type="component" value="Chromosome"/>
</dbReference>
<dbReference type="GO" id="GO:0030973">
    <property type="term" value="F:molybdate ion binding"/>
    <property type="evidence" value="ECO:0007669"/>
    <property type="project" value="TreeGrafter"/>
</dbReference>
<dbReference type="EMBL" id="AP027452">
    <property type="protein sequence ID" value="BDY29300.1"/>
    <property type="molecule type" value="Genomic_DNA"/>
</dbReference>
<sequence>MTTGDLVLFSTLAVQGPLEHDVLPALSTEFRVRTVFEPTAVLLQKIDEGERPDTIVAVSHDIDGLRRRGLVGSSVAIASTGVGLGVAAGGPRPDLSTVPRLIAALKAARSVAYSRSGASGKYFAKILDRLGIADEINSRATIVEKGFTGLAVLDGRADMAIQQISELKFVEGIEIAGALPAELQHRTEFSAACFVGSGATAPALLQQLTTAYAGDAYRRAGLDC</sequence>
<evidence type="ECO:0000313" key="3">
    <source>
        <dbReference type="Proteomes" id="UP000465622"/>
    </source>
</evidence>
<accession>A0AAI8TVH3</accession>
<proteinExistence type="predicted"/>
<dbReference type="Pfam" id="PF13531">
    <property type="entry name" value="SBP_bac_11"/>
    <property type="match status" value="1"/>
</dbReference>